<dbReference type="Pfam" id="PF01369">
    <property type="entry name" value="Sec7"/>
    <property type="match status" value="1"/>
</dbReference>
<dbReference type="Proteomes" id="UP000663827">
    <property type="component" value="Unassembled WGS sequence"/>
</dbReference>
<evidence type="ECO:0000256" key="1">
    <source>
        <dbReference type="ARBA" id="ARBA00022679"/>
    </source>
</evidence>
<dbReference type="PANTHER" id="PTHR44329:SF288">
    <property type="entry name" value="MITOGEN-ACTIVATED PROTEIN KINASE KINASE KINASE 20"/>
    <property type="match status" value="1"/>
</dbReference>
<evidence type="ECO:0000256" key="4">
    <source>
        <dbReference type="ARBA" id="ARBA00022840"/>
    </source>
</evidence>
<dbReference type="GO" id="GO:0032012">
    <property type="term" value="P:regulation of ARF protein signal transduction"/>
    <property type="evidence" value="ECO:0007669"/>
    <property type="project" value="InterPro"/>
</dbReference>
<keyword evidence="4" id="KW-0067">ATP-binding</keyword>
<dbReference type="PRINTS" id="PR00109">
    <property type="entry name" value="TYRKINASE"/>
</dbReference>
<dbReference type="Pfam" id="PF07714">
    <property type="entry name" value="PK_Tyr_Ser-Thr"/>
    <property type="match status" value="1"/>
</dbReference>
<dbReference type="SMART" id="SM00222">
    <property type="entry name" value="Sec7"/>
    <property type="match status" value="1"/>
</dbReference>
<protein>
    <submittedName>
        <fullName evidence="8">Uncharacterized protein</fullName>
    </submittedName>
</protein>
<dbReference type="PANTHER" id="PTHR44329">
    <property type="entry name" value="SERINE/THREONINE-PROTEIN KINASE TNNI3K-RELATED"/>
    <property type="match status" value="1"/>
</dbReference>
<evidence type="ECO:0000313" key="8">
    <source>
        <dbReference type="EMBL" id="CAE7065459.1"/>
    </source>
</evidence>
<dbReference type="InterPro" id="IPR011009">
    <property type="entry name" value="Kinase-like_dom_sf"/>
</dbReference>
<dbReference type="InterPro" id="IPR035999">
    <property type="entry name" value="Sec7_dom_sf"/>
</dbReference>
<dbReference type="InterPro" id="IPR000904">
    <property type="entry name" value="Sec7_dom"/>
</dbReference>
<dbReference type="SMART" id="SM00220">
    <property type="entry name" value="S_TKc"/>
    <property type="match status" value="1"/>
</dbReference>
<name>A0A8H3DUN9_9AGAM</name>
<dbReference type="InterPro" id="IPR051681">
    <property type="entry name" value="Ser/Thr_Kinases-Pseudokinases"/>
</dbReference>
<feature type="compositionally biased region" description="Basic residues" evidence="5">
    <location>
        <begin position="62"/>
        <end position="73"/>
    </location>
</feature>
<sequence>MPLSVDSVLASWNSKLRAQRNSNLSKSSVNDAVAPENMGSPVYYDSSSRAQGTASELDLSRPKIRRLRSKTSRWGRGNTKSPSNASGDSFYTAGAASNASRRSHIEDTTQPIPDGEDIAKAFAERAWKEDPDFIGREELVEWLGSPSEIRHQVLGHYIAYFDFGGSDIDEAIRQLCNKLYIKGETEQIDRVLEAFSEHYMSQNPESLWQVSDIAYVVSFAIVLLNTDLQAAELNSHITSSRFVENTVEAVRTLLQQEASNSSLSNDSQAPKPLGELQFGERWYNEVSGELSAIYNRIYMATHFHPGPGRISLHSPHIVDPRKAPLHKFPNNINAGKDHKSGSLFTRFAHRLSLIRRRSVGVTENPEHNSSDMPFNVNRPTVTLTRGAAMDLAPARSPMTEALVMVTQAPAPSPQVLTGEKHPDSPVSVNLDLAEDGGLEVLRAQLAVANPEKRNREAPPEGNEPVDVLQLHTPQHMALMMYECLIEHGCPDLTSLIDPLGFSSSAVAEGGFGDIWKGRFHDSRRLAIKVLRFACLTGDNTEKELKRFTREIYHWSKLDHENVNKLMGVTMFRERLGVVSEWMEHGNLRQYLHQNSGANRPELCIQIAKGVVYLHGVNMIHGDLKACNILVSSGGILKITDFDYSIFPECSLAFSATNRTGGGTLRWMAPELVVEAEPPQRNPKTDIYALGMTFLETMTNTHPFCECRHDNQIYSKLARKEHPKRSEEYFPDNDWGAWMWSVLLQCWDFNPASRPTADDVLRSLLTLENGTTYAS</sequence>
<dbReference type="SUPFAM" id="SSF56112">
    <property type="entry name" value="Protein kinase-like (PK-like)"/>
    <property type="match status" value="1"/>
</dbReference>
<feature type="compositionally biased region" description="Polar residues" evidence="5">
    <location>
        <begin position="45"/>
        <end position="54"/>
    </location>
</feature>
<organism evidence="8 9">
    <name type="scientific">Rhizoctonia solani</name>
    <dbReference type="NCBI Taxonomy" id="456999"/>
    <lineage>
        <taxon>Eukaryota</taxon>
        <taxon>Fungi</taxon>
        <taxon>Dikarya</taxon>
        <taxon>Basidiomycota</taxon>
        <taxon>Agaricomycotina</taxon>
        <taxon>Agaricomycetes</taxon>
        <taxon>Cantharellales</taxon>
        <taxon>Ceratobasidiaceae</taxon>
        <taxon>Rhizoctonia</taxon>
    </lineage>
</organism>
<gene>
    <name evidence="8" type="ORF">RDB_LOCUS11204</name>
</gene>
<dbReference type="PROSITE" id="PS00108">
    <property type="entry name" value="PROTEIN_KINASE_ST"/>
    <property type="match status" value="1"/>
</dbReference>
<feature type="domain" description="SEC7" evidence="7">
    <location>
        <begin position="87"/>
        <end position="300"/>
    </location>
</feature>
<dbReference type="InterPro" id="IPR023394">
    <property type="entry name" value="Sec7_C_sf"/>
</dbReference>
<feature type="domain" description="Protein kinase" evidence="6">
    <location>
        <begin position="500"/>
        <end position="766"/>
    </location>
</feature>
<evidence type="ECO:0000259" key="7">
    <source>
        <dbReference type="PROSITE" id="PS50190"/>
    </source>
</evidence>
<proteinExistence type="predicted"/>
<dbReference type="GO" id="GO:0005085">
    <property type="term" value="F:guanyl-nucleotide exchange factor activity"/>
    <property type="evidence" value="ECO:0007669"/>
    <property type="project" value="InterPro"/>
</dbReference>
<comment type="caution">
    <text evidence="8">The sequence shown here is derived from an EMBL/GenBank/DDBJ whole genome shotgun (WGS) entry which is preliminary data.</text>
</comment>
<dbReference type="InterPro" id="IPR001245">
    <property type="entry name" value="Ser-Thr/Tyr_kinase_cat_dom"/>
</dbReference>
<keyword evidence="1" id="KW-0808">Transferase</keyword>
<dbReference type="Gene3D" id="1.10.510.10">
    <property type="entry name" value="Transferase(Phosphotransferase) domain 1"/>
    <property type="match status" value="1"/>
</dbReference>
<accession>A0A8H3DUN9</accession>
<evidence type="ECO:0000256" key="3">
    <source>
        <dbReference type="ARBA" id="ARBA00022777"/>
    </source>
</evidence>
<dbReference type="AlphaFoldDB" id="A0A8H3DUN9"/>
<keyword evidence="2" id="KW-0547">Nucleotide-binding</keyword>
<dbReference type="GO" id="GO:0005524">
    <property type="term" value="F:ATP binding"/>
    <property type="evidence" value="ECO:0007669"/>
    <property type="project" value="UniProtKB-KW"/>
</dbReference>
<evidence type="ECO:0000259" key="6">
    <source>
        <dbReference type="PROSITE" id="PS50011"/>
    </source>
</evidence>
<evidence type="ECO:0000256" key="2">
    <source>
        <dbReference type="ARBA" id="ARBA00022741"/>
    </source>
</evidence>
<dbReference type="PROSITE" id="PS50190">
    <property type="entry name" value="SEC7"/>
    <property type="match status" value="1"/>
</dbReference>
<dbReference type="Gene3D" id="1.10.1000.11">
    <property type="entry name" value="Arf Nucleotide-binding Site Opener,domain 2"/>
    <property type="match status" value="1"/>
</dbReference>
<evidence type="ECO:0000313" key="9">
    <source>
        <dbReference type="Proteomes" id="UP000663827"/>
    </source>
</evidence>
<dbReference type="GO" id="GO:0004674">
    <property type="term" value="F:protein serine/threonine kinase activity"/>
    <property type="evidence" value="ECO:0007669"/>
    <property type="project" value="TreeGrafter"/>
</dbReference>
<dbReference type="SUPFAM" id="SSF48425">
    <property type="entry name" value="Sec7 domain"/>
    <property type="match status" value="1"/>
</dbReference>
<keyword evidence="3" id="KW-0418">Kinase</keyword>
<feature type="compositionally biased region" description="Polar residues" evidence="5">
    <location>
        <begin position="78"/>
        <end position="100"/>
    </location>
</feature>
<feature type="region of interest" description="Disordered" evidence="5">
    <location>
        <begin position="40"/>
        <end position="114"/>
    </location>
</feature>
<dbReference type="PROSITE" id="PS50011">
    <property type="entry name" value="PROTEIN_KINASE_DOM"/>
    <property type="match status" value="1"/>
</dbReference>
<dbReference type="InterPro" id="IPR008271">
    <property type="entry name" value="Ser/Thr_kinase_AS"/>
</dbReference>
<evidence type="ECO:0000256" key="5">
    <source>
        <dbReference type="SAM" id="MobiDB-lite"/>
    </source>
</evidence>
<dbReference type="EMBL" id="CAJNJQ010000242">
    <property type="protein sequence ID" value="CAE7065459.1"/>
    <property type="molecule type" value="Genomic_DNA"/>
</dbReference>
<reference evidence="8" key="1">
    <citation type="submission" date="2021-01" db="EMBL/GenBank/DDBJ databases">
        <authorList>
            <person name="Kaushik A."/>
        </authorList>
    </citation>
    <scope>NUCLEOTIDE SEQUENCE</scope>
    <source>
        <strain evidence="8">AG5</strain>
    </source>
</reference>
<dbReference type="InterPro" id="IPR000719">
    <property type="entry name" value="Prot_kinase_dom"/>
</dbReference>